<feature type="domain" description="FYVE-type" evidence="8">
    <location>
        <begin position="262"/>
        <end position="337"/>
    </location>
</feature>
<proteinExistence type="predicted"/>
<dbReference type="InterPro" id="IPR000306">
    <property type="entry name" value="Znf_FYVE"/>
</dbReference>
<dbReference type="PANTHER" id="PTHR39490">
    <property type="entry name" value="ARRESTIN DOMAIN-CONTAINING PROTEIN D"/>
    <property type="match status" value="1"/>
</dbReference>
<dbReference type="OrthoDB" id="10057496at2759"/>
<dbReference type="Pfam" id="PF12796">
    <property type="entry name" value="Ank_2"/>
    <property type="match status" value="1"/>
</dbReference>
<evidence type="ECO:0000256" key="3">
    <source>
        <dbReference type="ARBA" id="ARBA00022833"/>
    </source>
</evidence>
<dbReference type="GO" id="GO:0008270">
    <property type="term" value="F:zinc ion binding"/>
    <property type="evidence" value="ECO:0007669"/>
    <property type="project" value="UniProtKB-KW"/>
</dbReference>
<dbReference type="InterPro" id="IPR001841">
    <property type="entry name" value="Znf_RING"/>
</dbReference>
<sequence length="451" mass="51037">MVKYLIEQGANVNATSRQGHTPLINAASRGDPAIVHYLLDEACADPTIRNAFGETAYDAAAAAGAAYTCEILEQTEQAFLNVQGRPDIEHVTVPVLVYENERAIPSSSSSSSLLLGFAQSSPRKATVSFSAHTLGKEAWTRVPSGEPIAKRHARLPDPTMWFWLTDWAIDYSHPNIDREGWQYAKDGSEVWTGFLTSTDDLNSYTRRRRRWMRIMKRRNQDIQDERQQQEEYQDTMNMGGRPSFASSRSGSFSRPNYTWESNEQAPNCRRCGRWFNLLIRRHHCRRCGLIICDKCSTHRVMLPFSHIVHDPAVPMEQHYLMSLQPQRTCSACFDELSRPTMTMQRSPSIQSVMMDCPVCGVHLGDFGEIEAQEQHVQSCLSANTSTAMTGVRYVVYMLGPNSTILGQECVICLEEFVEGDTLARLNCLCTFHRHCIHGWFSKGKECPVHSQ</sequence>
<dbReference type="PROSITE" id="PS50088">
    <property type="entry name" value="ANK_REPEAT"/>
    <property type="match status" value="1"/>
</dbReference>
<dbReference type="PROSITE" id="PS50089">
    <property type="entry name" value="ZF_RING_2"/>
    <property type="match status" value="1"/>
</dbReference>
<accession>A0A1X2H6D9</accession>
<dbReference type="Gene3D" id="1.25.40.20">
    <property type="entry name" value="Ankyrin repeat-containing domain"/>
    <property type="match status" value="1"/>
</dbReference>
<dbReference type="SUPFAM" id="SSF48403">
    <property type="entry name" value="Ankyrin repeat"/>
    <property type="match status" value="1"/>
</dbReference>
<evidence type="ECO:0000256" key="2">
    <source>
        <dbReference type="ARBA" id="ARBA00022771"/>
    </source>
</evidence>
<dbReference type="InterPro" id="IPR052113">
    <property type="entry name" value="FYVE-type_Zinc_Finger"/>
</dbReference>
<evidence type="ECO:0000256" key="5">
    <source>
        <dbReference type="PROSITE-ProRule" id="PRU00175"/>
    </source>
</evidence>
<dbReference type="InterPro" id="IPR011011">
    <property type="entry name" value="Znf_FYVE_PHD"/>
</dbReference>
<feature type="region of interest" description="Disordered" evidence="6">
    <location>
        <begin position="220"/>
        <end position="250"/>
    </location>
</feature>
<feature type="compositionally biased region" description="Low complexity" evidence="6">
    <location>
        <begin position="239"/>
        <end position="250"/>
    </location>
</feature>
<protein>
    <submittedName>
        <fullName evidence="9">FYVE zinc finger-domain-containing protein</fullName>
    </submittedName>
</protein>
<keyword evidence="4" id="KW-0040">ANK repeat</keyword>
<evidence type="ECO:0000313" key="9">
    <source>
        <dbReference type="EMBL" id="ORY94046.1"/>
    </source>
</evidence>
<dbReference type="InterPro" id="IPR017455">
    <property type="entry name" value="Znf_FYVE-rel"/>
</dbReference>
<reference evidence="9 10" key="1">
    <citation type="submission" date="2016-07" db="EMBL/GenBank/DDBJ databases">
        <title>Pervasive Adenine N6-methylation of Active Genes in Fungi.</title>
        <authorList>
            <consortium name="DOE Joint Genome Institute"/>
            <person name="Mondo S.J."/>
            <person name="Dannebaum R.O."/>
            <person name="Kuo R.C."/>
            <person name="Labutti K."/>
            <person name="Haridas S."/>
            <person name="Kuo A."/>
            <person name="Salamov A."/>
            <person name="Ahrendt S.R."/>
            <person name="Lipzen A."/>
            <person name="Sullivan W."/>
            <person name="Andreopoulos W.B."/>
            <person name="Clum A."/>
            <person name="Lindquist E."/>
            <person name="Daum C."/>
            <person name="Ramamoorthy G.K."/>
            <person name="Gryganskyi A."/>
            <person name="Culley D."/>
            <person name="Magnuson J.K."/>
            <person name="James T.Y."/>
            <person name="O'Malley M.A."/>
            <person name="Stajich J.E."/>
            <person name="Spatafora J.W."/>
            <person name="Visel A."/>
            <person name="Grigoriev I.V."/>
        </authorList>
    </citation>
    <scope>NUCLEOTIDE SEQUENCE [LARGE SCALE GENOMIC DNA]</scope>
    <source>
        <strain evidence="9 10">NRRL 2496</strain>
    </source>
</reference>
<dbReference type="Proteomes" id="UP000242180">
    <property type="component" value="Unassembled WGS sequence"/>
</dbReference>
<feature type="repeat" description="ANK" evidence="4">
    <location>
        <begin position="1"/>
        <end position="17"/>
    </location>
</feature>
<dbReference type="PROSITE" id="PS50178">
    <property type="entry name" value="ZF_FYVE"/>
    <property type="match status" value="1"/>
</dbReference>
<dbReference type="Gene3D" id="3.30.40.10">
    <property type="entry name" value="Zinc/RING finger domain, C3HC4 (zinc finger)"/>
    <property type="match status" value="2"/>
</dbReference>
<evidence type="ECO:0000259" key="8">
    <source>
        <dbReference type="PROSITE" id="PS50178"/>
    </source>
</evidence>
<dbReference type="SUPFAM" id="SSF57850">
    <property type="entry name" value="RING/U-box"/>
    <property type="match status" value="1"/>
</dbReference>
<keyword evidence="1" id="KW-0479">Metal-binding</keyword>
<name>A0A1X2H6D9_SYNRA</name>
<dbReference type="InterPro" id="IPR013083">
    <property type="entry name" value="Znf_RING/FYVE/PHD"/>
</dbReference>
<evidence type="ECO:0000256" key="4">
    <source>
        <dbReference type="PROSITE-ProRule" id="PRU00023"/>
    </source>
</evidence>
<dbReference type="InterPro" id="IPR002110">
    <property type="entry name" value="Ankyrin_rpt"/>
</dbReference>
<dbReference type="STRING" id="13706.A0A1X2H6D9"/>
<dbReference type="Pfam" id="PF01363">
    <property type="entry name" value="FYVE"/>
    <property type="match status" value="1"/>
</dbReference>
<organism evidence="9 10">
    <name type="scientific">Syncephalastrum racemosum</name>
    <name type="common">Filamentous fungus</name>
    <dbReference type="NCBI Taxonomy" id="13706"/>
    <lineage>
        <taxon>Eukaryota</taxon>
        <taxon>Fungi</taxon>
        <taxon>Fungi incertae sedis</taxon>
        <taxon>Mucoromycota</taxon>
        <taxon>Mucoromycotina</taxon>
        <taxon>Mucoromycetes</taxon>
        <taxon>Mucorales</taxon>
        <taxon>Syncephalastraceae</taxon>
        <taxon>Syncephalastrum</taxon>
    </lineage>
</organism>
<feature type="compositionally biased region" description="Basic and acidic residues" evidence="6">
    <location>
        <begin position="220"/>
        <end position="229"/>
    </location>
</feature>
<dbReference type="SUPFAM" id="SSF57903">
    <property type="entry name" value="FYVE/PHD zinc finger"/>
    <property type="match status" value="1"/>
</dbReference>
<dbReference type="AlphaFoldDB" id="A0A1X2H6D9"/>
<keyword evidence="2 5" id="KW-0863">Zinc-finger</keyword>
<dbReference type="OMA" id="RRWIRIM"/>
<keyword evidence="10" id="KW-1185">Reference proteome</keyword>
<dbReference type="Pfam" id="PF13639">
    <property type="entry name" value="zf-RING_2"/>
    <property type="match status" value="1"/>
</dbReference>
<evidence type="ECO:0000313" key="10">
    <source>
        <dbReference type="Proteomes" id="UP000242180"/>
    </source>
</evidence>
<evidence type="ECO:0000256" key="6">
    <source>
        <dbReference type="SAM" id="MobiDB-lite"/>
    </source>
</evidence>
<gene>
    <name evidence="9" type="ORF">BCR43DRAFT_353547</name>
</gene>
<dbReference type="PANTHER" id="PTHR39490:SF8">
    <property type="entry name" value="ZINC FINGER FYVE DOMAIN-CONTAINING PROTEIN 21"/>
    <property type="match status" value="1"/>
</dbReference>
<evidence type="ECO:0000256" key="1">
    <source>
        <dbReference type="ARBA" id="ARBA00022723"/>
    </source>
</evidence>
<dbReference type="InParanoid" id="A0A1X2H6D9"/>
<evidence type="ECO:0000259" key="7">
    <source>
        <dbReference type="PROSITE" id="PS50089"/>
    </source>
</evidence>
<dbReference type="EMBL" id="MCGN01000008">
    <property type="protein sequence ID" value="ORY94046.1"/>
    <property type="molecule type" value="Genomic_DNA"/>
</dbReference>
<dbReference type="CDD" id="cd16489">
    <property type="entry name" value="mRING-CH-C4HC2H_ZNRF"/>
    <property type="match status" value="1"/>
</dbReference>
<dbReference type="SMART" id="SM00184">
    <property type="entry name" value="RING"/>
    <property type="match status" value="1"/>
</dbReference>
<dbReference type="SMART" id="SM00064">
    <property type="entry name" value="FYVE"/>
    <property type="match status" value="1"/>
</dbReference>
<feature type="domain" description="RING-type" evidence="7">
    <location>
        <begin position="409"/>
        <end position="450"/>
    </location>
</feature>
<keyword evidence="3" id="KW-0862">Zinc</keyword>
<dbReference type="InterPro" id="IPR036770">
    <property type="entry name" value="Ankyrin_rpt-contain_sf"/>
</dbReference>
<comment type="caution">
    <text evidence="9">The sequence shown here is derived from an EMBL/GenBank/DDBJ whole genome shotgun (WGS) entry which is preliminary data.</text>
</comment>